<dbReference type="VEuPathDB" id="VectorBase:AARA21_004366"/>
<dbReference type="GeneID" id="120896899"/>
<feature type="region of interest" description="Disordered" evidence="1">
    <location>
        <begin position="80"/>
        <end position="103"/>
    </location>
</feature>
<accession>A0A182IFW8</accession>
<keyword evidence="4" id="KW-1185">Reference proteome</keyword>
<dbReference type="VEuPathDB" id="VectorBase:AARA014374"/>
<feature type="signal peptide" evidence="2">
    <location>
        <begin position="1"/>
        <end position="25"/>
    </location>
</feature>
<dbReference type="EMBL" id="APCN01000279">
    <property type="status" value="NOT_ANNOTATED_CDS"/>
    <property type="molecule type" value="Genomic_DNA"/>
</dbReference>
<organism evidence="3 4">
    <name type="scientific">Anopheles arabiensis</name>
    <name type="common">Mosquito</name>
    <dbReference type="NCBI Taxonomy" id="7173"/>
    <lineage>
        <taxon>Eukaryota</taxon>
        <taxon>Metazoa</taxon>
        <taxon>Ecdysozoa</taxon>
        <taxon>Arthropoda</taxon>
        <taxon>Hexapoda</taxon>
        <taxon>Insecta</taxon>
        <taxon>Pterygota</taxon>
        <taxon>Neoptera</taxon>
        <taxon>Endopterygota</taxon>
        <taxon>Diptera</taxon>
        <taxon>Nematocera</taxon>
        <taxon>Culicoidea</taxon>
        <taxon>Culicidae</taxon>
        <taxon>Anophelinae</taxon>
        <taxon>Anopheles</taxon>
    </lineage>
</organism>
<sequence>MVKIRSVVFAVCLTVAVSLFRPTTARPQFSFLGGIGVQTPVGGVHLGVPTGLTVNVGRQPVAPKSPAIVTPLSVVPQPIAESSGAPDEDLGTRFEGASESAPDVTEAPIHMEVTELSPPGEIPCQKVELPSDPSNETNADNEEGNTTELPCLGIGAGNRISPKQAALLSLVG</sequence>
<evidence type="ECO:0000256" key="1">
    <source>
        <dbReference type="SAM" id="MobiDB-lite"/>
    </source>
</evidence>
<evidence type="ECO:0000313" key="4">
    <source>
        <dbReference type="Proteomes" id="UP000075840"/>
    </source>
</evidence>
<proteinExistence type="predicted"/>
<dbReference type="RefSeq" id="XP_040157343.1">
    <property type="nucleotide sequence ID" value="XM_040301409.1"/>
</dbReference>
<evidence type="ECO:0000313" key="3">
    <source>
        <dbReference type="EnsemblMetazoa" id="AARA014374-PA"/>
    </source>
</evidence>
<dbReference type="EnsemblMetazoa" id="AARA014374-RA">
    <property type="protein sequence ID" value="AARA014374-PA"/>
    <property type="gene ID" value="AARA014374"/>
</dbReference>
<reference evidence="3" key="1">
    <citation type="submission" date="2022-08" db="UniProtKB">
        <authorList>
            <consortium name="EnsemblMetazoa"/>
        </authorList>
    </citation>
    <scope>IDENTIFICATION</scope>
    <source>
        <strain evidence="3">Dongola</strain>
    </source>
</reference>
<name>A0A182IFW8_ANOAR</name>
<dbReference type="AlphaFoldDB" id="A0A182IFW8"/>
<evidence type="ECO:0000256" key="2">
    <source>
        <dbReference type="SAM" id="SignalP"/>
    </source>
</evidence>
<keyword evidence="2" id="KW-0732">Signal</keyword>
<dbReference type="Proteomes" id="UP000075840">
    <property type="component" value="Unassembled WGS sequence"/>
</dbReference>
<feature type="chain" id="PRO_5043523086" evidence="2">
    <location>
        <begin position="26"/>
        <end position="172"/>
    </location>
</feature>
<feature type="region of interest" description="Disordered" evidence="1">
    <location>
        <begin position="116"/>
        <end position="149"/>
    </location>
</feature>
<dbReference type="KEGG" id="aara:120896899"/>
<protein>
    <submittedName>
        <fullName evidence="3">Uncharacterized protein</fullName>
    </submittedName>
</protein>